<keyword evidence="2" id="KW-1185">Reference proteome</keyword>
<reference evidence="1 2" key="1">
    <citation type="journal article" date="2021" name="Elife">
        <title>Chloroplast acquisition without the gene transfer in kleptoplastic sea slugs, Plakobranchus ocellatus.</title>
        <authorList>
            <person name="Maeda T."/>
            <person name="Takahashi S."/>
            <person name="Yoshida T."/>
            <person name="Shimamura S."/>
            <person name="Takaki Y."/>
            <person name="Nagai Y."/>
            <person name="Toyoda A."/>
            <person name="Suzuki Y."/>
            <person name="Arimoto A."/>
            <person name="Ishii H."/>
            <person name="Satoh N."/>
            <person name="Nishiyama T."/>
            <person name="Hasebe M."/>
            <person name="Maruyama T."/>
            <person name="Minagawa J."/>
            <person name="Obokata J."/>
            <person name="Shigenobu S."/>
        </authorList>
    </citation>
    <scope>NUCLEOTIDE SEQUENCE [LARGE SCALE GENOMIC DNA]</scope>
</reference>
<evidence type="ECO:0000313" key="2">
    <source>
        <dbReference type="Proteomes" id="UP000762676"/>
    </source>
</evidence>
<dbReference type="Proteomes" id="UP000762676">
    <property type="component" value="Unassembled WGS sequence"/>
</dbReference>
<name>A0AAV4IZ96_9GAST</name>
<protein>
    <submittedName>
        <fullName evidence="1">Uncharacterized protein</fullName>
    </submittedName>
</protein>
<proteinExistence type="predicted"/>
<organism evidence="1 2">
    <name type="scientific">Elysia marginata</name>
    <dbReference type="NCBI Taxonomy" id="1093978"/>
    <lineage>
        <taxon>Eukaryota</taxon>
        <taxon>Metazoa</taxon>
        <taxon>Spiralia</taxon>
        <taxon>Lophotrochozoa</taxon>
        <taxon>Mollusca</taxon>
        <taxon>Gastropoda</taxon>
        <taxon>Heterobranchia</taxon>
        <taxon>Euthyneura</taxon>
        <taxon>Panpulmonata</taxon>
        <taxon>Sacoglossa</taxon>
        <taxon>Placobranchoidea</taxon>
        <taxon>Plakobranchidae</taxon>
        <taxon>Elysia</taxon>
    </lineage>
</organism>
<gene>
    <name evidence="1" type="ORF">ElyMa_003148900</name>
</gene>
<comment type="caution">
    <text evidence="1">The sequence shown here is derived from an EMBL/GenBank/DDBJ whole genome shotgun (WGS) entry which is preliminary data.</text>
</comment>
<evidence type="ECO:0000313" key="1">
    <source>
        <dbReference type="EMBL" id="GFS13881.1"/>
    </source>
</evidence>
<accession>A0AAV4IZ96</accession>
<dbReference type="EMBL" id="BMAT01006488">
    <property type="protein sequence ID" value="GFS13881.1"/>
    <property type="molecule type" value="Genomic_DNA"/>
</dbReference>
<dbReference type="AlphaFoldDB" id="A0AAV4IZ96"/>
<sequence length="111" mass="12095">MLLPDWLLSYEDKRKGDGAKVLASLALMPTLAAQPFCSKPILTLIPVTPLTVTPVTPLTLTPVTPLTLTPEVEVEGEGEGHTFCNISKHPFQEKDKKKSLLSVTFPNILSK</sequence>